<feature type="compositionally biased region" description="Basic and acidic residues" evidence="1">
    <location>
        <begin position="37"/>
        <end position="53"/>
    </location>
</feature>
<evidence type="ECO:0000313" key="3">
    <source>
        <dbReference type="Proteomes" id="UP001396334"/>
    </source>
</evidence>
<dbReference type="Proteomes" id="UP001396334">
    <property type="component" value="Unassembled WGS sequence"/>
</dbReference>
<evidence type="ECO:0000256" key="1">
    <source>
        <dbReference type="SAM" id="MobiDB-lite"/>
    </source>
</evidence>
<sequence>MEFLTCCSIGKCRHPIPNSDLVSALWSENVIGCSDSDSDHEPPVLESKDQDGGRMSDCVADLARVPAYPIVTDVDDGVNTIIVVREGVLPRESVSQSQSQGVRDDVCSRGNALWEVSPAALILSPSNVDVDTDLVTVSIVEEDMDEGLVSRAIGPGIEGSNVEIYHNNGSRRKVRLLADVIQSVQSPAEKEEREKGAKGR</sequence>
<organism evidence="2 3">
    <name type="scientific">Hibiscus sabdariffa</name>
    <name type="common">roselle</name>
    <dbReference type="NCBI Taxonomy" id="183260"/>
    <lineage>
        <taxon>Eukaryota</taxon>
        <taxon>Viridiplantae</taxon>
        <taxon>Streptophyta</taxon>
        <taxon>Embryophyta</taxon>
        <taxon>Tracheophyta</taxon>
        <taxon>Spermatophyta</taxon>
        <taxon>Magnoliopsida</taxon>
        <taxon>eudicotyledons</taxon>
        <taxon>Gunneridae</taxon>
        <taxon>Pentapetalae</taxon>
        <taxon>rosids</taxon>
        <taxon>malvids</taxon>
        <taxon>Malvales</taxon>
        <taxon>Malvaceae</taxon>
        <taxon>Malvoideae</taxon>
        <taxon>Hibiscus</taxon>
    </lineage>
</organism>
<comment type="caution">
    <text evidence="2">The sequence shown here is derived from an EMBL/GenBank/DDBJ whole genome shotgun (WGS) entry which is preliminary data.</text>
</comment>
<proteinExistence type="predicted"/>
<evidence type="ECO:0000313" key="2">
    <source>
        <dbReference type="EMBL" id="KAK9043050.1"/>
    </source>
</evidence>
<reference evidence="2 3" key="1">
    <citation type="journal article" date="2024" name="G3 (Bethesda)">
        <title>Genome assembly of Hibiscus sabdariffa L. provides insights into metabolisms of medicinal natural products.</title>
        <authorList>
            <person name="Kim T."/>
        </authorList>
    </citation>
    <scope>NUCLEOTIDE SEQUENCE [LARGE SCALE GENOMIC DNA]</scope>
    <source>
        <strain evidence="2">TK-2024</strain>
        <tissue evidence="2">Old leaves</tissue>
    </source>
</reference>
<name>A0ABR2TZZ1_9ROSI</name>
<gene>
    <name evidence="2" type="ORF">V6N11_071401</name>
</gene>
<keyword evidence="3" id="KW-1185">Reference proteome</keyword>
<feature type="region of interest" description="Disordered" evidence="1">
    <location>
        <begin position="33"/>
        <end position="53"/>
    </location>
</feature>
<dbReference type="EMBL" id="JBBPBN010000003">
    <property type="protein sequence ID" value="KAK9043050.1"/>
    <property type="molecule type" value="Genomic_DNA"/>
</dbReference>
<protein>
    <submittedName>
        <fullName evidence="2">Uncharacterized protein</fullName>
    </submittedName>
</protein>
<accession>A0ABR2TZZ1</accession>